<comment type="caution">
    <text evidence="2">The sequence shown here is derived from an EMBL/GenBank/DDBJ whole genome shotgun (WGS) entry which is preliminary data.</text>
</comment>
<organism evidence="2 3">
    <name type="scientific">Geomonas limicola</name>
    <dbReference type="NCBI Taxonomy" id="2740186"/>
    <lineage>
        <taxon>Bacteria</taxon>
        <taxon>Pseudomonadati</taxon>
        <taxon>Thermodesulfobacteriota</taxon>
        <taxon>Desulfuromonadia</taxon>
        <taxon>Geobacterales</taxon>
        <taxon>Geobacteraceae</taxon>
        <taxon>Geomonas</taxon>
    </lineage>
</organism>
<reference evidence="3" key="1">
    <citation type="submission" date="2020-06" db="EMBL/GenBank/DDBJ databases">
        <title>Draft genomic sequecing of Geomonas sp. Red745.</title>
        <authorList>
            <person name="Itoh H."/>
            <person name="Xu Z.X."/>
            <person name="Ushijima N."/>
            <person name="Masuda Y."/>
            <person name="Shiratori Y."/>
            <person name="Senoo K."/>
        </authorList>
    </citation>
    <scope>NUCLEOTIDE SEQUENCE [LARGE SCALE GENOMIC DNA]</scope>
    <source>
        <strain evidence="3">Red745</strain>
    </source>
</reference>
<evidence type="ECO:0000313" key="2">
    <source>
        <dbReference type="EMBL" id="GFO69342.1"/>
    </source>
</evidence>
<sequence>MAGSPYAISIGTLSAGSNYSITFVPANLTVTAKPLAINGITANSKVYDGTRSATLNTGTVTLGGVVGSDVVSLSGSATGTFDTKNAGTGKTVSFSGLSLSGAAAGNYSITSTASTTANITPAPLTVLAGSATVANKVYDGSTSATITARGTLGGIIAPDVVTLNGGSANFDDANAGNGKAVTITGLTLGGADAANYALGSTSVSATANIAKADQVLSFSTALIDKVVGDPQFDLTASSNSGLPVSVSVTGPATYAAPTLTLGIPATVAASAADYTVTVTANQAGDVNHNSATLSGTFKVLQLGDITHDGSVTIIDAMEYLKVALHLDPSPSFTRNIFLDGSNRAVIDVRDVLLVLQKVVSQPI</sequence>
<protein>
    <recommendedName>
        <fullName evidence="1">YDG domain-containing protein</fullName>
    </recommendedName>
</protein>
<dbReference type="Pfam" id="PF18657">
    <property type="entry name" value="YDG"/>
    <property type="match status" value="2"/>
</dbReference>
<evidence type="ECO:0000313" key="3">
    <source>
        <dbReference type="Proteomes" id="UP000587586"/>
    </source>
</evidence>
<keyword evidence="3" id="KW-1185">Reference proteome</keyword>
<accession>A0A6V8N9U1</accession>
<dbReference type="InterPro" id="IPR041248">
    <property type="entry name" value="YDG"/>
</dbReference>
<name>A0A6V8N9U1_9BACT</name>
<gene>
    <name evidence="2" type="ORF">GMLC_29210</name>
</gene>
<proteinExistence type="predicted"/>
<dbReference type="Proteomes" id="UP000587586">
    <property type="component" value="Unassembled WGS sequence"/>
</dbReference>
<feature type="domain" description="YDG" evidence="1">
    <location>
        <begin position="120"/>
        <end position="202"/>
    </location>
</feature>
<feature type="domain" description="YDG" evidence="1">
    <location>
        <begin position="31"/>
        <end position="113"/>
    </location>
</feature>
<dbReference type="EMBL" id="BLXZ01000006">
    <property type="protein sequence ID" value="GFO69342.1"/>
    <property type="molecule type" value="Genomic_DNA"/>
</dbReference>
<evidence type="ECO:0000259" key="1">
    <source>
        <dbReference type="Pfam" id="PF18657"/>
    </source>
</evidence>
<dbReference type="AlphaFoldDB" id="A0A6V8N9U1"/>